<dbReference type="Proteomes" id="UP000789366">
    <property type="component" value="Unassembled WGS sequence"/>
</dbReference>
<organism evidence="1 2">
    <name type="scientific">Cetraspora pellucida</name>
    <dbReference type="NCBI Taxonomy" id="1433469"/>
    <lineage>
        <taxon>Eukaryota</taxon>
        <taxon>Fungi</taxon>
        <taxon>Fungi incertae sedis</taxon>
        <taxon>Mucoromycota</taxon>
        <taxon>Glomeromycotina</taxon>
        <taxon>Glomeromycetes</taxon>
        <taxon>Diversisporales</taxon>
        <taxon>Gigasporaceae</taxon>
        <taxon>Cetraspora</taxon>
    </lineage>
</organism>
<accession>A0ACA9M515</accession>
<gene>
    <name evidence="1" type="ORF">SPELUC_LOCUS5879</name>
</gene>
<name>A0ACA9M515_9GLOM</name>
<keyword evidence="2" id="KW-1185">Reference proteome</keyword>
<feature type="non-terminal residue" evidence="1">
    <location>
        <position position="1"/>
    </location>
</feature>
<proteinExistence type="predicted"/>
<evidence type="ECO:0000313" key="1">
    <source>
        <dbReference type="EMBL" id="CAG8568023.1"/>
    </source>
</evidence>
<comment type="caution">
    <text evidence="1">The sequence shown here is derived from an EMBL/GenBank/DDBJ whole genome shotgun (WGS) entry which is preliminary data.</text>
</comment>
<sequence length="206" mass="23992">PCLALLQLSCNTQPISQVTVSVPNIKNTLFLKDLKPITNSNLQLQNYNARRPDESVKQWESRLQKRHKYLSPTTDRDQPKNLAECKALYDELLQMDEEAYILQKPLTEEEKLTELEEIVTQQTTPLDNIELQSVQELPIHKERFLDLDVEYAKDMFKVDGAEYVFSTWFTEATDIDLASVILEAENEDETMQKMHIEYQIKRVKTG</sequence>
<dbReference type="EMBL" id="CAJVPW010006364">
    <property type="protein sequence ID" value="CAG8568023.1"/>
    <property type="molecule type" value="Genomic_DNA"/>
</dbReference>
<reference evidence="1" key="1">
    <citation type="submission" date="2021-06" db="EMBL/GenBank/DDBJ databases">
        <authorList>
            <person name="Kallberg Y."/>
            <person name="Tangrot J."/>
            <person name="Rosling A."/>
        </authorList>
    </citation>
    <scope>NUCLEOTIDE SEQUENCE</scope>
    <source>
        <strain evidence="1">28 12/20/2015</strain>
    </source>
</reference>
<evidence type="ECO:0000313" key="2">
    <source>
        <dbReference type="Proteomes" id="UP000789366"/>
    </source>
</evidence>
<protein>
    <submittedName>
        <fullName evidence="1">3875_t:CDS:1</fullName>
    </submittedName>
</protein>